<dbReference type="PANTHER" id="PTHR46148">
    <property type="entry name" value="CHROMO DOMAIN-CONTAINING PROTEIN"/>
    <property type="match status" value="1"/>
</dbReference>
<keyword evidence="3" id="KW-1185">Reference proteome</keyword>
<accession>A0AAP0NVM5</accession>
<dbReference type="InterPro" id="IPR016197">
    <property type="entry name" value="Chromo-like_dom_sf"/>
</dbReference>
<dbReference type="PROSITE" id="PS50994">
    <property type="entry name" value="INTEGRASE"/>
    <property type="match status" value="1"/>
</dbReference>
<dbReference type="GO" id="GO:0015074">
    <property type="term" value="P:DNA integration"/>
    <property type="evidence" value="ECO:0007669"/>
    <property type="project" value="InterPro"/>
</dbReference>
<evidence type="ECO:0000259" key="1">
    <source>
        <dbReference type="PROSITE" id="PS50994"/>
    </source>
</evidence>
<organism evidence="2 3">
    <name type="scientific">Stephania cephalantha</name>
    <dbReference type="NCBI Taxonomy" id="152367"/>
    <lineage>
        <taxon>Eukaryota</taxon>
        <taxon>Viridiplantae</taxon>
        <taxon>Streptophyta</taxon>
        <taxon>Embryophyta</taxon>
        <taxon>Tracheophyta</taxon>
        <taxon>Spermatophyta</taxon>
        <taxon>Magnoliopsida</taxon>
        <taxon>Ranunculales</taxon>
        <taxon>Menispermaceae</taxon>
        <taxon>Menispermoideae</taxon>
        <taxon>Cissampelideae</taxon>
        <taxon>Stephania</taxon>
    </lineage>
</organism>
<dbReference type="PANTHER" id="PTHR46148:SF57">
    <property type="entry name" value="OS12G0499874 PROTEIN"/>
    <property type="match status" value="1"/>
</dbReference>
<dbReference type="InterPro" id="IPR012337">
    <property type="entry name" value="RNaseH-like_sf"/>
</dbReference>
<dbReference type="Proteomes" id="UP001419268">
    <property type="component" value="Unassembled WGS sequence"/>
</dbReference>
<evidence type="ECO:0000313" key="3">
    <source>
        <dbReference type="Proteomes" id="UP001419268"/>
    </source>
</evidence>
<proteinExistence type="predicted"/>
<dbReference type="SUPFAM" id="SSF54160">
    <property type="entry name" value="Chromo domain-like"/>
    <property type="match status" value="1"/>
</dbReference>
<dbReference type="Pfam" id="PF24626">
    <property type="entry name" value="SH3_Tf2-1"/>
    <property type="match status" value="1"/>
</dbReference>
<dbReference type="InterPro" id="IPR036397">
    <property type="entry name" value="RNaseH_sf"/>
</dbReference>
<feature type="domain" description="Integrase catalytic" evidence="1">
    <location>
        <begin position="1"/>
        <end position="85"/>
    </location>
</feature>
<dbReference type="GO" id="GO:0003676">
    <property type="term" value="F:nucleic acid binding"/>
    <property type="evidence" value="ECO:0007669"/>
    <property type="project" value="InterPro"/>
</dbReference>
<dbReference type="AlphaFoldDB" id="A0AAP0NVM5"/>
<evidence type="ECO:0000313" key="2">
    <source>
        <dbReference type="EMBL" id="KAK9118181.1"/>
    </source>
</evidence>
<sequence length="290" mass="34097">MYTSRMWRSMQEQYGTRLQFSTAFHPQTDGQTERLIQTLEDMLRACVLEFGGSWEEYLPLCEFAYNNSYQASIEMAPFEALYGRSCRSPSCWAEPEDRNLLGPEIVVDHTEKVRQIRQKLKGAQERQKKYADMYRSDLTYDEGALVYLKVSPRKGHYRFGLKGKLAPRFIGPFKIKKRVGKVAYELELPPQMSGIHPVFHISMLRLAKSKAKERPTVDLSQIDLSEDISYEEQPVQIIDRRVQQLRNKSIPKVLVKWQFHGDSELTWEREDYMHERFPYLFESGTFFKVV</sequence>
<name>A0AAP0NVM5_9MAGN</name>
<dbReference type="InterPro" id="IPR056924">
    <property type="entry name" value="SH3_Tf2-1"/>
</dbReference>
<dbReference type="SUPFAM" id="SSF53098">
    <property type="entry name" value="Ribonuclease H-like"/>
    <property type="match status" value="1"/>
</dbReference>
<dbReference type="InterPro" id="IPR001584">
    <property type="entry name" value="Integrase_cat-core"/>
</dbReference>
<protein>
    <recommendedName>
        <fullName evidence="1">Integrase catalytic domain-containing protein</fullName>
    </recommendedName>
</protein>
<dbReference type="Gene3D" id="3.30.420.10">
    <property type="entry name" value="Ribonuclease H-like superfamily/Ribonuclease H"/>
    <property type="match status" value="1"/>
</dbReference>
<comment type="caution">
    <text evidence="2">The sequence shown here is derived from an EMBL/GenBank/DDBJ whole genome shotgun (WGS) entry which is preliminary data.</text>
</comment>
<dbReference type="EMBL" id="JBBNAG010000007">
    <property type="protein sequence ID" value="KAK9118181.1"/>
    <property type="molecule type" value="Genomic_DNA"/>
</dbReference>
<gene>
    <name evidence="2" type="ORF">Scep_016274</name>
</gene>
<reference evidence="2 3" key="1">
    <citation type="submission" date="2024-01" db="EMBL/GenBank/DDBJ databases">
        <title>Genome assemblies of Stephania.</title>
        <authorList>
            <person name="Yang L."/>
        </authorList>
    </citation>
    <scope>NUCLEOTIDE SEQUENCE [LARGE SCALE GENOMIC DNA]</scope>
    <source>
        <strain evidence="2">JXDWG</strain>
        <tissue evidence="2">Leaf</tissue>
    </source>
</reference>